<proteinExistence type="inferred from homology"/>
<sequence>MPQVSFALPSLSYVCRPLLDSVLPSLPPTVPDLDVPPLLREHFILSGYRPLGLPWRCCVLSLLQIHNQTLTMWSLLLAALALLLRFTGFAFLRGLSVDPTSLPLVLYFISAIADLSCSAAANVLHCRSEEMHYFLFFLHSVSAAVYQYGCALALSLYSVDAIWTQSMLGQVYLPLTAILSWISCALCCYTKLTLRSKFAIHRRICRLFPMGVAFLVIMGPFVRRLTIYRWSNGPALMLHFFQVVLFLLSTFFFCFPVPECFAPGHYDLAGNSHHVYHALRSLCTLVQQEALFHDFLWRRPALVRQMGEQHLLLTCISFFCPMVCCSMTALAMRSRARRTVVYRVLEKILLNCSFR</sequence>
<evidence type="ECO:0000256" key="7">
    <source>
        <dbReference type="SAM" id="Phobius"/>
    </source>
</evidence>
<dbReference type="Ensembl" id="ENSGWIT00000022823.1">
    <property type="protein sequence ID" value="ENSGWIP00000020783.1"/>
    <property type="gene ID" value="ENSGWIG00000011246.1"/>
</dbReference>
<keyword evidence="6" id="KW-0862">Zinc</keyword>
<evidence type="ECO:0000256" key="4">
    <source>
        <dbReference type="ARBA" id="ARBA00022989"/>
    </source>
</evidence>
<feature type="transmembrane region" description="Helical" evidence="7">
    <location>
        <begin position="204"/>
        <end position="222"/>
    </location>
</feature>
<comment type="similarity">
    <text evidence="2">Belongs to the ADIPOR family.</text>
</comment>
<evidence type="ECO:0000256" key="5">
    <source>
        <dbReference type="ARBA" id="ARBA00023136"/>
    </source>
</evidence>
<reference evidence="8" key="3">
    <citation type="submission" date="2025-09" db="UniProtKB">
        <authorList>
            <consortium name="Ensembl"/>
        </authorList>
    </citation>
    <scope>IDENTIFICATION</scope>
</reference>
<evidence type="ECO:0000313" key="9">
    <source>
        <dbReference type="Proteomes" id="UP000694680"/>
    </source>
</evidence>
<evidence type="ECO:0000256" key="2">
    <source>
        <dbReference type="ARBA" id="ARBA00007018"/>
    </source>
</evidence>
<reference evidence="8" key="1">
    <citation type="submission" date="2020-06" db="EMBL/GenBank/DDBJ databases">
        <authorList>
            <consortium name="Wellcome Sanger Institute Data Sharing"/>
        </authorList>
    </citation>
    <scope>NUCLEOTIDE SEQUENCE [LARGE SCALE GENOMIC DNA]</scope>
</reference>
<feature type="transmembrane region" description="Helical" evidence="7">
    <location>
        <begin position="311"/>
        <end position="332"/>
    </location>
</feature>
<evidence type="ECO:0000256" key="1">
    <source>
        <dbReference type="ARBA" id="ARBA00004141"/>
    </source>
</evidence>
<feature type="transmembrane region" description="Helical" evidence="7">
    <location>
        <begin position="104"/>
        <end position="124"/>
    </location>
</feature>
<feature type="transmembrane region" description="Helical" evidence="7">
    <location>
        <begin position="70"/>
        <end position="92"/>
    </location>
</feature>
<dbReference type="AlphaFoldDB" id="A0A8C5EF75"/>
<keyword evidence="3 7" id="KW-0812">Transmembrane</keyword>
<feature type="transmembrane region" description="Helical" evidence="7">
    <location>
        <begin position="136"/>
        <end position="159"/>
    </location>
</feature>
<dbReference type="Pfam" id="PF03006">
    <property type="entry name" value="HlyIII"/>
    <property type="match status" value="1"/>
</dbReference>
<feature type="binding site" evidence="6">
    <location>
        <position position="277"/>
    </location>
    <ligand>
        <name>Zn(2+)</name>
        <dbReference type="ChEBI" id="CHEBI:29105"/>
    </ligand>
</feature>
<dbReference type="GO" id="GO:0005496">
    <property type="term" value="F:steroid binding"/>
    <property type="evidence" value="ECO:0007669"/>
    <property type="project" value="TreeGrafter"/>
</dbReference>
<evidence type="ECO:0000313" key="8">
    <source>
        <dbReference type="Ensembl" id="ENSGWIP00000020783.1"/>
    </source>
</evidence>
<evidence type="ECO:0000256" key="3">
    <source>
        <dbReference type="ARBA" id="ARBA00022692"/>
    </source>
</evidence>
<organism evidence="8 9">
    <name type="scientific">Gouania willdenowi</name>
    <name type="common">Blunt-snouted clingfish</name>
    <name type="synonym">Lepadogaster willdenowi</name>
    <dbReference type="NCBI Taxonomy" id="441366"/>
    <lineage>
        <taxon>Eukaryota</taxon>
        <taxon>Metazoa</taxon>
        <taxon>Chordata</taxon>
        <taxon>Craniata</taxon>
        <taxon>Vertebrata</taxon>
        <taxon>Euteleostomi</taxon>
        <taxon>Actinopterygii</taxon>
        <taxon>Neopterygii</taxon>
        <taxon>Teleostei</taxon>
        <taxon>Neoteleostei</taxon>
        <taxon>Acanthomorphata</taxon>
        <taxon>Ovalentaria</taxon>
        <taxon>Blenniimorphae</taxon>
        <taxon>Blenniiformes</taxon>
        <taxon>Gobiesocoidei</taxon>
        <taxon>Gobiesocidae</taxon>
        <taxon>Gobiesocinae</taxon>
        <taxon>Gouania</taxon>
    </lineage>
</organism>
<reference evidence="8" key="2">
    <citation type="submission" date="2025-08" db="UniProtKB">
        <authorList>
            <consortium name="Ensembl"/>
        </authorList>
    </citation>
    <scope>IDENTIFICATION</scope>
</reference>
<evidence type="ECO:0000256" key="6">
    <source>
        <dbReference type="PIRSR" id="PIRSR604254-1"/>
    </source>
</evidence>
<dbReference type="GO" id="GO:0003707">
    <property type="term" value="F:nuclear steroid receptor activity"/>
    <property type="evidence" value="ECO:0007669"/>
    <property type="project" value="TreeGrafter"/>
</dbReference>
<dbReference type="GO" id="GO:0005886">
    <property type="term" value="C:plasma membrane"/>
    <property type="evidence" value="ECO:0007669"/>
    <property type="project" value="TreeGrafter"/>
</dbReference>
<dbReference type="InterPro" id="IPR004254">
    <property type="entry name" value="AdipoR/HlyIII-related"/>
</dbReference>
<feature type="transmembrane region" description="Helical" evidence="7">
    <location>
        <begin position="171"/>
        <end position="192"/>
    </location>
</feature>
<feature type="transmembrane region" description="Helical" evidence="7">
    <location>
        <begin position="234"/>
        <end position="255"/>
    </location>
</feature>
<gene>
    <name evidence="8" type="primary">LOC114480288</name>
</gene>
<dbReference type="Proteomes" id="UP000694680">
    <property type="component" value="Chromosome 3"/>
</dbReference>
<name>A0A8C5EF75_GOUWI</name>
<accession>A0A8C5EF75</accession>
<keyword evidence="6" id="KW-0479">Metal-binding</keyword>
<feature type="binding site" evidence="6">
    <location>
        <position position="273"/>
    </location>
    <ligand>
        <name>Zn(2+)</name>
        <dbReference type="ChEBI" id="CHEBI:29105"/>
    </ligand>
</feature>
<comment type="subcellular location">
    <subcellularLocation>
        <location evidence="1">Membrane</location>
        <topology evidence="1">Multi-pass membrane protein</topology>
    </subcellularLocation>
</comment>
<protein>
    <submittedName>
        <fullName evidence="8">Membrane progestin receptor beta-like</fullName>
    </submittedName>
</protein>
<keyword evidence="4 7" id="KW-1133">Transmembrane helix</keyword>
<keyword evidence="5 7" id="KW-0472">Membrane</keyword>
<dbReference type="PANTHER" id="PTHR20855:SF92">
    <property type="entry name" value="PROGESTIN AND ADIPOQ RECEPTOR FAMILY MEMBER 3-LIKE"/>
    <property type="match status" value="1"/>
</dbReference>
<keyword evidence="9" id="KW-1185">Reference proteome</keyword>
<dbReference type="PANTHER" id="PTHR20855">
    <property type="entry name" value="ADIPOR/PROGESTIN RECEPTOR-RELATED"/>
    <property type="match status" value="1"/>
</dbReference>
<dbReference type="GO" id="GO:0046872">
    <property type="term" value="F:metal ion binding"/>
    <property type="evidence" value="ECO:0007669"/>
    <property type="project" value="UniProtKB-KW"/>
</dbReference>